<evidence type="ECO:0000256" key="3">
    <source>
        <dbReference type="ARBA" id="ARBA00022729"/>
    </source>
</evidence>
<dbReference type="Gene3D" id="2.60.40.10">
    <property type="entry name" value="Immunoglobulins"/>
    <property type="match status" value="2"/>
</dbReference>
<evidence type="ECO:0000259" key="8">
    <source>
        <dbReference type="Pfam" id="PF00345"/>
    </source>
</evidence>
<comment type="similarity">
    <text evidence="2 6">Belongs to the periplasmic pilus chaperone family.</text>
</comment>
<accession>A0A4R0YMF2</accession>
<keyword evidence="4" id="KW-0574">Periplasm</keyword>
<dbReference type="PRINTS" id="PR00969">
    <property type="entry name" value="CHAPERONPILI"/>
</dbReference>
<dbReference type="AlphaFoldDB" id="A0A4R0YMF2"/>
<dbReference type="InterPro" id="IPR036316">
    <property type="entry name" value="Pili_assmbl_chap_C_dom_sf"/>
</dbReference>
<dbReference type="InterPro" id="IPR001829">
    <property type="entry name" value="Pili_assmbl_chaperone_bac"/>
</dbReference>
<dbReference type="SUPFAM" id="SSF49584">
    <property type="entry name" value="Periplasmic chaperone C-domain"/>
    <property type="match status" value="1"/>
</dbReference>
<evidence type="ECO:0000313" key="10">
    <source>
        <dbReference type="EMBL" id="TCI06717.1"/>
    </source>
</evidence>
<dbReference type="InterPro" id="IPR008962">
    <property type="entry name" value="PapD-like_sf"/>
</dbReference>
<gene>
    <name evidence="10" type="ORF">EZM97_29195</name>
</gene>
<protein>
    <submittedName>
        <fullName evidence="10">Molecular chaperone</fullName>
    </submittedName>
</protein>
<feature type="signal peptide" evidence="7">
    <location>
        <begin position="1"/>
        <end position="27"/>
    </location>
</feature>
<dbReference type="PANTHER" id="PTHR30251:SF7">
    <property type="entry name" value="FIMBRIAE CHAPARONE"/>
    <property type="match status" value="1"/>
</dbReference>
<dbReference type="InterPro" id="IPR016147">
    <property type="entry name" value="Pili_assmbl_chaperone_N"/>
</dbReference>
<organism evidence="10 11">
    <name type="scientific">Dyella soli</name>
    <dbReference type="NCBI Taxonomy" id="522319"/>
    <lineage>
        <taxon>Bacteria</taxon>
        <taxon>Pseudomonadati</taxon>
        <taxon>Pseudomonadota</taxon>
        <taxon>Gammaproteobacteria</taxon>
        <taxon>Lysobacterales</taxon>
        <taxon>Rhodanobacteraceae</taxon>
        <taxon>Dyella</taxon>
    </lineage>
</organism>
<dbReference type="InterPro" id="IPR018046">
    <property type="entry name" value="Pili_assmbl_chaperone_CS"/>
</dbReference>
<dbReference type="RefSeq" id="WP_131411422.1">
    <property type="nucleotide sequence ID" value="NZ_SJTG01000005.1"/>
</dbReference>
<keyword evidence="3 7" id="KW-0732">Signal</keyword>
<dbReference type="Pfam" id="PF00345">
    <property type="entry name" value="PapD_N"/>
    <property type="match status" value="1"/>
</dbReference>
<dbReference type="GO" id="GO:0030288">
    <property type="term" value="C:outer membrane-bounded periplasmic space"/>
    <property type="evidence" value="ECO:0007669"/>
    <property type="project" value="InterPro"/>
</dbReference>
<reference evidence="10 11" key="1">
    <citation type="submission" date="2019-02" db="EMBL/GenBank/DDBJ databases">
        <title>Dyella amyloliquefaciens sp. nov., isolated from forest soil.</title>
        <authorList>
            <person name="Gao Z.-H."/>
            <person name="Qiu L.-H."/>
        </authorList>
    </citation>
    <scope>NUCLEOTIDE SEQUENCE [LARGE SCALE GENOMIC DNA]</scope>
    <source>
        <strain evidence="10 11">KACC 12747</strain>
    </source>
</reference>
<name>A0A4R0YMF2_9GAMM</name>
<evidence type="ECO:0000256" key="1">
    <source>
        <dbReference type="ARBA" id="ARBA00004418"/>
    </source>
</evidence>
<evidence type="ECO:0000313" key="11">
    <source>
        <dbReference type="Proteomes" id="UP000291822"/>
    </source>
</evidence>
<feature type="domain" description="Pili assembly chaperone N-terminal" evidence="8">
    <location>
        <begin position="28"/>
        <end position="153"/>
    </location>
</feature>
<evidence type="ECO:0000256" key="7">
    <source>
        <dbReference type="SAM" id="SignalP"/>
    </source>
</evidence>
<feature type="domain" description="Pili assembly chaperone C-terminal" evidence="9">
    <location>
        <begin position="179"/>
        <end position="243"/>
    </location>
</feature>
<dbReference type="InterPro" id="IPR016148">
    <property type="entry name" value="Pili_assmbl_chaperone_C"/>
</dbReference>
<keyword evidence="11" id="KW-1185">Reference proteome</keyword>
<keyword evidence="5 6" id="KW-0143">Chaperone</keyword>
<comment type="caution">
    <text evidence="10">The sequence shown here is derived from an EMBL/GenBank/DDBJ whole genome shotgun (WGS) entry which is preliminary data.</text>
</comment>
<dbReference type="GO" id="GO:0071555">
    <property type="term" value="P:cell wall organization"/>
    <property type="evidence" value="ECO:0007669"/>
    <property type="project" value="InterPro"/>
</dbReference>
<dbReference type="Proteomes" id="UP000291822">
    <property type="component" value="Unassembled WGS sequence"/>
</dbReference>
<dbReference type="PROSITE" id="PS00635">
    <property type="entry name" value="PILI_CHAPERONE"/>
    <property type="match status" value="1"/>
</dbReference>
<evidence type="ECO:0000256" key="2">
    <source>
        <dbReference type="ARBA" id="ARBA00007399"/>
    </source>
</evidence>
<evidence type="ECO:0000256" key="6">
    <source>
        <dbReference type="RuleBase" id="RU003918"/>
    </source>
</evidence>
<feature type="chain" id="PRO_5021023565" evidence="7">
    <location>
        <begin position="28"/>
        <end position="250"/>
    </location>
</feature>
<proteinExistence type="inferred from homology"/>
<evidence type="ECO:0000256" key="5">
    <source>
        <dbReference type="ARBA" id="ARBA00023186"/>
    </source>
</evidence>
<dbReference type="PANTHER" id="PTHR30251">
    <property type="entry name" value="PILUS ASSEMBLY CHAPERONE"/>
    <property type="match status" value="1"/>
</dbReference>
<sequence>MSSRRWRRSLCGLLCAGGLLFGAVAQAGVTAERTRVIFPAGASETSLRLVNLNGYPVMVQTWIDNGALDSTPDKAVAPIMPLPPMFRMLPAEHQTLRLVFTGDALPADRESLYWLNIYEVPPSDSGKMTSPEQPRVLVTMRTQMKVFYRPKNLPVSPDQAVSQLRFGLRKDAAGEQLHVDNPTPYYFTLTTVGLGNGPSPLAIPGGLVPPFAGLDLPVDPRAQPAAVNGKVRFVWLDDDGNAQTGQAQLQ</sequence>
<evidence type="ECO:0000256" key="4">
    <source>
        <dbReference type="ARBA" id="ARBA00022764"/>
    </source>
</evidence>
<evidence type="ECO:0000259" key="9">
    <source>
        <dbReference type="Pfam" id="PF02753"/>
    </source>
</evidence>
<dbReference type="SUPFAM" id="SSF49354">
    <property type="entry name" value="PapD-like"/>
    <property type="match status" value="1"/>
</dbReference>
<dbReference type="InterPro" id="IPR050643">
    <property type="entry name" value="Periplasmic_pilus_chap"/>
</dbReference>
<comment type="subcellular location">
    <subcellularLocation>
        <location evidence="1 6">Periplasm</location>
    </subcellularLocation>
</comment>
<dbReference type="EMBL" id="SJTG01000005">
    <property type="protein sequence ID" value="TCI06717.1"/>
    <property type="molecule type" value="Genomic_DNA"/>
</dbReference>
<dbReference type="InterPro" id="IPR013783">
    <property type="entry name" value="Ig-like_fold"/>
</dbReference>
<dbReference type="Pfam" id="PF02753">
    <property type="entry name" value="PapD_C"/>
    <property type="match status" value="1"/>
</dbReference>